<evidence type="ECO:0000256" key="1">
    <source>
        <dbReference type="SAM" id="MobiDB-lite"/>
    </source>
</evidence>
<dbReference type="STRING" id="4232.A0A251TJX9"/>
<feature type="region of interest" description="Disordered" evidence="1">
    <location>
        <begin position="1"/>
        <end position="30"/>
    </location>
</feature>
<dbReference type="FunFam" id="2.40.40.20:FF:000003">
    <property type="entry name" value="Transitional endoplasmic reticulum ATPase"/>
    <property type="match status" value="1"/>
</dbReference>
<dbReference type="EC" id="3.6.4.6" evidence="3"/>
<dbReference type="AlphaFoldDB" id="A0A251TJX9"/>
<dbReference type="EMBL" id="MNCJ02000325">
    <property type="protein sequence ID" value="KAF5786290.1"/>
    <property type="molecule type" value="Genomic_DNA"/>
</dbReference>
<dbReference type="Pfam" id="PF02359">
    <property type="entry name" value="CDC48_N"/>
    <property type="match status" value="1"/>
</dbReference>
<evidence type="ECO:0000259" key="2">
    <source>
        <dbReference type="Pfam" id="PF02359"/>
    </source>
</evidence>
<dbReference type="SUPFAM" id="SSF50692">
    <property type="entry name" value="ADC-like"/>
    <property type="match status" value="1"/>
</dbReference>
<reference evidence="4" key="2">
    <citation type="submission" date="2017-02" db="EMBL/GenBank/DDBJ databases">
        <title>Sunflower complete genome.</title>
        <authorList>
            <person name="Langlade N."/>
            <person name="Munos S."/>
        </authorList>
    </citation>
    <scope>NUCLEOTIDE SEQUENCE [LARGE SCALE GENOMIC DNA]</scope>
    <source>
        <tissue evidence="4">Leaves</tissue>
    </source>
</reference>
<dbReference type="GO" id="GO:0016787">
    <property type="term" value="F:hydrolase activity"/>
    <property type="evidence" value="ECO:0007669"/>
    <property type="project" value="UniProtKB-KW"/>
</dbReference>
<name>A0A251TJX9_HELAN</name>
<dbReference type="EMBL" id="CM007899">
    <property type="protein sequence ID" value="OTG11455.1"/>
    <property type="molecule type" value="Genomic_DNA"/>
</dbReference>
<dbReference type="InterPro" id="IPR003338">
    <property type="entry name" value="CDC4_N-term_subdom"/>
</dbReference>
<keyword evidence="5" id="KW-1185">Reference proteome</keyword>
<keyword evidence="3" id="KW-0378">Hydrolase</keyword>
<dbReference type="InParanoid" id="A0A251TJX9"/>
<organism evidence="4 5">
    <name type="scientific">Helianthus annuus</name>
    <name type="common">Common sunflower</name>
    <dbReference type="NCBI Taxonomy" id="4232"/>
    <lineage>
        <taxon>Eukaryota</taxon>
        <taxon>Viridiplantae</taxon>
        <taxon>Streptophyta</taxon>
        <taxon>Embryophyta</taxon>
        <taxon>Tracheophyta</taxon>
        <taxon>Spermatophyta</taxon>
        <taxon>Magnoliopsida</taxon>
        <taxon>eudicotyledons</taxon>
        <taxon>Gunneridae</taxon>
        <taxon>Pentapetalae</taxon>
        <taxon>asterids</taxon>
        <taxon>campanulids</taxon>
        <taxon>Asterales</taxon>
        <taxon>Asteraceae</taxon>
        <taxon>Asteroideae</taxon>
        <taxon>Heliantheae alliance</taxon>
        <taxon>Heliantheae</taxon>
        <taxon>Helianthus</taxon>
    </lineage>
</organism>
<dbReference type="Proteomes" id="UP000215914">
    <property type="component" value="Chromosome 10"/>
</dbReference>
<proteinExistence type="predicted"/>
<sequence>MSSHPLLHRTPMTSMDTLSGLCSDQDQGKKRRDTICIALADDTCEEPKIRMNKVVRSNLRVRLGDVVSVHC</sequence>
<feature type="domain" description="CDC48 N-terminal subdomain" evidence="2">
    <location>
        <begin position="28"/>
        <end position="70"/>
    </location>
</feature>
<accession>A0A251TJX9</accession>
<evidence type="ECO:0000313" key="5">
    <source>
        <dbReference type="Proteomes" id="UP000215914"/>
    </source>
</evidence>
<reference evidence="3 5" key="1">
    <citation type="journal article" date="2017" name="Nature">
        <title>The sunflower genome provides insights into oil metabolism, flowering and Asterid evolution.</title>
        <authorList>
            <person name="Badouin H."/>
            <person name="Gouzy J."/>
            <person name="Grassa C.J."/>
            <person name="Murat F."/>
            <person name="Staton S.E."/>
            <person name="Cottret L."/>
            <person name="Lelandais-Briere C."/>
            <person name="Owens G.L."/>
            <person name="Carrere S."/>
            <person name="Mayjonade B."/>
            <person name="Legrand L."/>
            <person name="Gill N."/>
            <person name="Kane N.C."/>
            <person name="Bowers J.E."/>
            <person name="Hubner S."/>
            <person name="Bellec A."/>
            <person name="Berard A."/>
            <person name="Berges H."/>
            <person name="Blanchet N."/>
            <person name="Boniface M.C."/>
            <person name="Brunel D."/>
            <person name="Catrice O."/>
            <person name="Chaidir N."/>
            <person name="Claudel C."/>
            <person name="Donnadieu C."/>
            <person name="Faraut T."/>
            <person name="Fievet G."/>
            <person name="Helmstetter N."/>
            <person name="King M."/>
            <person name="Knapp S.J."/>
            <person name="Lai Z."/>
            <person name="Le Paslier M.C."/>
            <person name="Lippi Y."/>
            <person name="Lorenzon L."/>
            <person name="Mandel J.R."/>
            <person name="Marage G."/>
            <person name="Marchand G."/>
            <person name="Marquand E."/>
            <person name="Bret-Mestries E."/>
            <person name="Morien E."/>
            <person name="Nambeesan S."/>
            <person name="Nguyen T."/>
            <person name="Pegot-Espagnet P."/>
            <person name="Pouilly N."/>
            <person name="Raftis F."/>
            <person name="Sallet E."/>
            <person name="Schiex T."/>
            <person name="Thomas J."/>
            <person name="Vandecasteele C."/>
            <person name="Vares D."/>
            <person name="Vear F."/>
            <person name="Vautrin S."/>
            <person name="Crespi M."/>
            <person name="Mangin B."/>
            <person name="Burke J.M."/>
            <person name="Salse J."/>
            <person name="Munos S."/>
            <person name="Vincourt P."/>
            <person name="Rieseberg L.H."/>
            <person name="Langlade N.B."/>
        </authorList>
    </citation>
    <scope>NUCLEOTIDE SEQUENCE [LARGE SCALE GENOMIC DNA]</scope>
    <source>
        <strain evidence="5">cv. SF193</strain>
        <tissue evidence="3">Leaves</tissue>
    </source>
</reference>
<gene>
    <name evidence="4" type="ORF">HannXRQ_Chr10g0298921</name>
    <name evidence="3" type="ORF">HanXRQr2_Chr10g0439071</name>
</gene>
<dbReference type="Gene3D" id="2.40.40.20">
    <property type="match status" value="1"/>
</dbReference>
<evidence type="ECO:0000313" key="4">
    <source>
        <dbReference type="EMBL" id="OTG11455.1"/>
    </source>
</evidence>
<dbReference type="Gramene" id="mRNA:HanXRQr2_Chr10g0439071">
    <property type="protein sequence ID" value="mRNA:HanXRQr2_Chr10g0439071"/>
    <property type="gene ID" value="HanXRQr2_Chr10g0439071"/>
</dbReference>
<evidence type="ECO:0000313" key="3">
    <source>
        <dbReference type="EMBL" id="KAF5786290.1"/>
    </source>
</evidence>
<feature type="compositionally biased region" description="Polar residues" evidence="1">
    <location>
        <begin position="11"/>
        <end position="25"/>
    </location>
</feature>
<dbReference type="InterPro" id="IPR009010">
    <property type="entry name" value="Asp_de-COase-like_dom_sf"/>
</dbReference>
<protein>
    <submittedName>
        <fullName evidence="4">Putative aspartate decarboxylase-like domain-containing protein</fullName>
    </submittedName>
    <submittedName>
        <fullName evidence="3">Vesicle-fusing ATPase</fullName>
        <ecNumber evidence="3">3.6.4.6</ecNumber>
    </submittedName>
</protein>
<reference evidence="3" key="3">
    <citation type="submission" date="2020-06" db="EMBL/GenBank/DDBJ databases">
        <title>Helianthus annuus Genome sequencing and assembly Release 2.</title>
        <authorList>
            <person name="Gouzy J."/>
            <person name="Langlade N."/>
            <person name="Munos S."/>
        </authorList>
    </citation>
    <scope>NUCLEOTIDE SEQUENCE</scope>
    <source>
        <tissue evidence="3">Leaves</tissue>
    </source>
</reference>